<dbReference type="SUPFAM" id="SSF48317">
    <property type="entry name" value="Acid phosphatase/Vanadium-dependent haloperoxidase"/>
    <property type="match status" value="1"/>
</dbReference>
<keyword evidence="4" id="KW-1185">Reference proteome</keyword>
<keyword evidence="1" id="KW-0472">Membrane</keyword>
<organism evidence="3 4">
    <name type="scientific">Mixta calida</name>
    <dbReference type="NCBI Taxonomy" id="665913"/>
    <lineage>
        <taxon>Bacteria</taxon>
        <taxon>Pseudomonadati</taxon>
        <taxon>Pseudomonadota</taxon>
        <taxon>Gammaproteobacteria</taxon>
        <taxon>Enterobacterales</taxon>
        <taxon>Erwiniaceae</taxon>
        <taxon>Mixta</taxon>
    </lineage>
</organism>
<dbReference type="GeneID" id="84630992"/>
<evidence type="ECO:0000259" key="2">
    <source>
        <dbReference type="Pfam" id="PF01569"/>
    </source>
</evidence>
<accession>A0ABN5HAF2</accession>
<evidence type="ECO:0000256" key="1">
    <source>
        <dbReference type="SAM" id="Phobius"/>
    </source>
</evidence>
<evidence type="ECO:0000313" key="3">
    <source>
        <dbReference type="EMBL" id="AUY24725.1"/>
    </source>
</evidence>
<feature type="transmembrane region" description="Helical" evidence="1">
    <location>
        <begin position="28"/>
        <end position="47"/>
    </location>
</feature>
<sequence length="245" mass="27353">MQLTSKLNQPATSPPIRIKALYPLPGRFYAIHAVFLAVLGLLFLWLARDGSLDMALTGYWFDPMTQQFPWKDNRWLDLINHRLLKDIVIVIGVALLLAGLIRRQPRWVLVALLIGVGSLAVGVLKATSAHSCPWDLVQFGGKAFSYPLLGAVPMESGPGRCFPGGHASSGFSLMALFFLYWPTRPRMAWLCWGGAIALGLVMGYGQMMRGAHFLSHNLWSGWWVWLAQLLVYGCVTRLTDKTRKI</sequence>
<keyword evidence="1" id="KW-0812">Transmembrane</keyword>
<dbReference type="InterPro" id="IPR000326">
    <property type="entry name" value="PAP2/HPO"/>
</dbReference>
<reference evidence="3 4" key="1">
    <citation type="submission" date="2018-01" db="EMBL/GenBank/DDBJ databases">
        <title>Complete and assembled Genome of Pantoea calida DSM22759T.</title>
        <authorList>
            <person name="Stevens M.J.A."/>
            <person name="Zurfluh K."/>
            <person name="Stephan R."/>
        </authorList>
    </citation>
    <scope>NUCLEOTIDE SEQUENCE [LARGE SCALE GENOMIC DNA]</scope>
    <source>
        <strain evidence="3 4">DSM 22759</strain>
    </source>
</reference>
<dbReference type="Gene3D" id="1.20.144.10">
    <property type="entry name" value="Phosphatidic acid phosphatase type 2/haloperoxidase"/>
    <property type="match status" value="1"/>
</dbReference>
<dbReference type="CDD" id="cd03396">
    <property type="entry name" value="PAP2_like_6"/>
    <property type="match status" value="1"/>
</dbReference>
<protein>
    <submittedName>
        <fullName evidence="3">Phosphatase PAP2 family protein</fullName>
    </submittedName>
</protein>
<feature type="transmembrane region" description="Helical" evidence="1">
    <location>
        <begin position="219"/>
        <end position="239"/>
    </location>
</feature>
<gene>
    <name evidence="3" type="ORF">C2E16_07300</name>
</gene>
<feature type="transmembrane region" description="Helical" evidence="1">
    <location>
        <begin position="162"/>
        <end position="181"/>
    </location>
</feature>
<dbReference type="Pfam" id="PF01569">
    <property type="entry name" value="PAP2"/>
    <property type="match status" value="1"/>
</dbReference>
<feature type="domain" description="Phosphatidic acid phosphatase type 2/haloperoxidase" evidence="2">
    <location>
        <begin position="108"/>
        <end position="238"/>
    </location>
</feature>
<dbReference type="InterPro" id="IPR036938">
    <property type="entry name" value="PAP2/HPO_sf"/>
</dbReference>
<dbReference type="RefSeq" id="WP_084970288.1">
    <property type="nucleotide sequence ID" value="NZ_CP026378.1"/>
</dbReference>
<feature type="transmembrane region" description="Helical" evidence="1">
    <location>
        <begin position="108"/>
        <end position="127"/>
    </location>
</feature>
<feature type="transmembrane region" description="Helical" evidence="1">
    <location>
        <begin position="188"/>
        <end position="207"/>
    </location>
</feature>
<dbReference type="Proteomes" id="UP000237673">
    <property type="component" value="Chromosome"/>
</dbReference>
<feature type="transmembrane region" description="Helical" evidence="1">
    <location>
        <begin position="83"/>
        <end position="101"/>
    </location>
</feature>
<keyword evidence="1" id="KW-1133">Transmembrane helix</keyword>
<proteinExistence type="predicted"/>
<evidence type="ECO:0000313" key="4">
    <source>
        <dbReference type="Proteomes" id="UP000237673"/>
    </source>
</evidence>
<dbReference type="EMBL" id="CP026378">
    <property type="protein sequence ID" value="AUY24725.1"/>
    <property type="molecule type" value="Genomic_DNA"/>
</dbReference>
<name>A0ABN5HAF2_9GAMM</name>